<feature type="coiled-coil region" evidence="1">
    <location>
        <begin position="173"/>
        <end position="200"/>
    </location>
</feature>
<dbReference type="InterPro" id="IPR027304">
    <property type="entry name" value="Trigger_fact/SurA_dom_sf"/>
</dbReference>
<feature type="signal peptide" evidence="2">
    <location>
        <begin position="1"/>
        <end position="20"/>
    </location>
</feature>
<feature type="chain" id="PRO_5039035800" description="Peptidylprolyl isomerase" evidence="2">
    <location>
        <begin position="21"/>
        <end position="220"/>
    </location>
</feature>
<protein>
    <recommendedName>
        <fullName evidence="5">Peptidylprolyl isomerase</fullName>
    </recommendedName>
</protein>
<evidence type="ECO:0000313" key="4">
    <source>
        <dbReference type="Proteomes" id="UP000290649"/>
    </source>
</evidence>
<dbReference type="InterPro" id="IPR050245">
    <property type="entry name" value="PrsA_foldase"/>
</dbReference>
<dbReference type="Proteomes" id="UP000290649">
    <property type="component" value="Unassembled WGS sequence"/>
</dbReference>
<dbReference type="RefSeq" id="WP_129080132.1">
    <property type="nucleotide sequence ID" value="NZ_QOUX01000047.1"/>
</dbReference>
<dbReference type="PANTHER" id="PTHR47245">
    <property type="entry name" value="PEPTIDYLPROLYL ISOMERASE"/>
    <property type="match status" value="1"/>
</dbReference>
<proteinExistence type="predicted"/>
<dbReference type="PANTHER" id="PTHR47245:SF2">
    <property type="entry name" value="PEPTIDYL-PROLYL CIS-TRANS ISOMERASE HP_0175-RELATED"/>
    <property type="match status" value="1"/>
</dbReference>
<dbReference type="EMBL" id="QOUX01000047">
    <property type="protein sequence ID" value="RXI96151.1"/>
    <property type="molecule type" value="Genomic_DNA"/>
</dbReference>
<dbReference type="AlphaFoldDB" id="A0A4Q0VKW9"/>
<evidence type="ECO:0000256" key="1">
    <source>
        <dbReference type="SAM" id="Coils"/>
    </source>
</evidence>
<keyword evidence="2" id="KW-0732">Signal</keyword>
<keyword evidence="4" id="KW-1185">Reference proteome</keyword>
<dbReference type="SUPFAM" id="SSF109998">
    <property type="entry name" value="Triger factor/SurA peptide-binding domain-like"/>
    <property type="match status" value="1"/>
</dbReference>
<organism evidence="3 4">
    <name type="scientific">Anaerobacillus alkaliphilus</name>
    <dbReference type="NCBI Taxonomy" id="1548597"/>
    <lineage>
        <taxon>Bacteria</taxon>
        <taxon>Bacillati</taxon>
        <taxon>Bacillota</taxon>
        <taxon>Bacilli</taxon>
        <taxon>Bacillales</taxon>
        <taxon>Bacillaceae</taxon>
        <taxon>Anaerobacillus</taxon>
    </lineage>
</organism>
<sequence>MIKKKLVTVLASVCLMIGLAACGGNEEATPELEENEPVAMVNGQPISQQSLAFQYEQVKLSYQQMGLEINEETEAQIKLHVLDQLVNSTLITQAAVEEGFEASQDEIQAQLDLFIEEYGTEEEFVEVLEMNNFTLASFSDEIKSQITINKYIENKIAEPVITSSEVEERYEQYKQQTENMPELEEVYAQLEAEIRDEKNQASIGELVDQLKATSEINILI</sequence>
<accession>A0A4Q0VKW9</accession>
<dbReference type="Gene3D" id="1.10.4030.10">
    <property type="entry name" value="Porin chaperone SurA, peptide-binding domain"/>
    <property type="match status" value="1"/>
</dbReference>
<evidence type="ECO:0008006" key="5">
    <source>
        <dbReference type="Google" id="ProtNLM"/>
    </source>
</evidence>
<dbReference type="PROSITE" id="PS51257">
    <property type="entry name" value="PROKAR_LIPOPROTEIN"/>
    <property type="match status" value="1"/>
</dbReference>
<dbReference type="Pfam" id="PF13624">
    <property type="entry name" value="SurA_N_3"/>
    <property type="match status" value="1"/>
</dbReference>
<keyword evidence="1" id="KW-0175">Coiled coil</keyword>
<comment type="caution">
    <text evidence="3">The sequence shown here is derived from an EMBL/GenBank/DDBJ whole genome shotgun (WGS) entry which is preliminary data.</text>
</comment>
<name>A0A4Q0VKW9_9BACI</name>
<evidence type="ECO:0000313" key="3">
    <source>
        <dbReference type="EMBL" id="RXI96151.1"/>
    </source>
</evidence>
<gene>
    <name evidence="3" type="ORF">DS745_20625</name>
</gene>
<reference evidence="3 4" key="1">
    <citation type="journal article" date="2019" name="Int. J. Syst. Evol. Microbiol.">
        <title>Anaerobacillus alkaliphilus sp. nov., a novel alkaliphilic and moderately halophilic bacterium.</title>
        <authorList>
            <person name="Borsodi A.K."/>
            <person name="Aszalos J.M."/>
            <person name="Bihari P."/>
            <person name="Nagy I."/>
            <person name="Schumann P."/>
            <person name="Sproer C."/>
            <person name="Kovacs A.L."/>
            <person name="Boka K."/>
            <person name="Dobosy P."/>
            <person name="Ovari M."/>
            <person name="Szili-Kovacs T."/>
            <person name="Toth E."/>
        </authorList>
    </citation>
    <scope>NUCLEOTIDE SEQUENCE [LARGE SCALE GENOMIC DNA]</scope>
    <source>
        <strain evidence="3 4">B16-10</strain>
    </source>
</reference>
<evidence type="ECO:0000256" key="2">
    <source>
        <dbReference type="SAM" id="SignalP"/>
    </source>
</evidence>